<dbReference type="PIRSF" id="PIRSF006351">
    <property type="entry name" value="PTS_EIIC-Cellobiose"/>
    <property type="match status" value="1"/>
</dbReference>
<evidence type="ECO:0000313" key="12">
    <source>
        <dbReference type="Proteomes" id="UP001429357"/>
    </source>
</evidence>
<sequence>MNKLTDFIEKHIAPPLIRFANLRYVQVIQRNGLGIMSLLIIGSMFLLVASFPYQPYLDFLGDFRWKIAAASGVGTAFIGLYTVITTSYATVEWYNKNKKEHTDIMQPMILAVASWFLLNPAQTVQTIAGATPEEIAKNAQSIADGTTTATAFSGVSTAYQGALGVFAAIIVAIATVEMYRFFVRRNFTIKMPENVPPMVSNAFSALIPSLFVIIFWWLIGSVLELNLPEMIMKVFQPLVMVGDTPVAMLVATIINRGLWAVGIHGGNIVGGVAGTFWTQMVAENQTAFQLGEKLPHIYTSIFQDNYIMIGLAPLCLALLLAKSKRYRSLGGLATAPALFNIGEPLIFGLPIMMNPLMMIPFVLGPVVMNILAIIFVSLNLLPIPVLSVPWITPAPIKAFLSTGGDWRALVFVLAGWVINFLIFYPFVIALDRQEQITEQEN</sequence>
<evidence type="ECO:0000256" key="4">
    <source>
        <dbReference type="ARBA" id="ARBA00022597"/>
    </source>
</evidence>
<dbReference type="NCBIfam" id="TIGR00410">
    <property type="entry name" value="lacE"/>
    <property type="match status" value="1"/>
</dbReference>
<dbReference type="Proteomes" id="UP001429357">
    <property type="component" value="Unassembled WGS sequence"/>
</dbReference>
<evidence type="ECO:0000256" key="6">
    <source>
        <dbReference type="ARBA" id="ARBA00022989"/>
    </source>
</evidence>
<feature type="transmembrane region" description="Helical" evidence="9">
    <location>
        <begin position="65"/>
        <end position="84"/>
    </location>
</feature>
<dbReference type="Pfam" id="PF02378">
    <property type="entry name" value="PTS_EIIC"/>
    <property type="match status" value="1"/>
</dbReference>
<evidence type="ECO:0000259" key="10">
    <source>
        <dbReference type="PROSITE" id="PS51105"/>
    </source>
</evidence>
<feature type="transmembrane region" description="Helical" evidence="9">
    <location>
        <begin position="406"/>
        <end position="430"/>
    </location>
</feature>
<dbReference type="PROSITE" id="PS51105">
    <property type="entry name" value="PTS_EIIC_TYPE_3"/>
    <property type="match status" value="1"/>
</dbReference>
<evidence type="ECO:0000256" key="2">
    <source>
        <dbReference type="ARBA" id="ARBA00022448"/>
    </source>
</evidence>
<reference evidence="12" key="1">
    <citation type="submission" date="2016-06" db="EMBL/GenBank/DDBJ databases">
        <title>Four novel species of enterococci isolated from chicken manure.</title>
        <authorList>
            <person name="Van Tyne D."/>
        </authorList>
    </citation>
    <scope>NUCLEOTIDE SEQUENCE [LARGE SCALE GENOMIC DNA]</scope>
    <source>
        <strain evidence="12">JM9A</strain>
    </source>
</reference>
<evidence type="ECO:0000256" key="8">
    <source>
        <dbReference type="PIRNR" id="PIRNR006351"/>
    </source>
</evidence>
<organism evidence="11 12">
    <name type="scientific">Enterococcus diestrammenae</name>
    <dbReference type="NCBI Taxonomy" id="1155073"/>
    <lineage>
        <taxon>Bacteria</taxon>
        <taxon>Bacillati</taxon>
        <taxon>Bacillota</taxon>
        <taxon>Bacilli</taxon>
        <taxon>Lactobacillales</taxon>
        <taxon>Enterococcaceae</taxon>
        <taxon>Enterococcus</taxon>
    </lineage>
</organism>
<feature type="transmembrane region" description="Helical" evidence="9">
    <location>
        <begin position="199"/>
        <end position="219"/>
    </location>
</feature>
<evidence type="ECO:0000256" key="7">
    <source>
        <dbReference type="ARBA" id="ARBA00023136"/>
    </source>
</evidence>
<dbReference type="InterPro" id="IPR004796">
    <property type="entry name" value="PTS_IIC_cello"/>
</dbReference>
<dbReference type="PANTHER" id="PTHR33989">
    <property type="match status" value="1"/>
</dbReference>
<name>A0ABV0F5B5_9ENTE</name>
<keyword evidence="5 9" id="KW-0812">Transmembrane</keyword>
<dbReference type="EMBL" id="MAEI02000001">
    <property type="protein sequence ID" value="MEO1783130.1"/>
    <property type="molecule type" value="Genomic_DNA"/>
</dbReference>
<feature type="domain" description="PTS EIIC type-3" evidence="10">
    <location>
        <begin position="8"/>
        <end position="426"/>
    </location>
</feature>
<evidence type="ECO:0000313" key="11">
    <source>
        <dbReference type="EMBL" id="MEO1783130.1"/>
    </source>
</evidence>
<proteinExistence type="predicted"/>
<keyword evidence="6 9" id="KW-1133">Transmembrane helix</keyword>
<protein>
    <recommendedName>
        <fullName evidence="8">Permease IIC component</fullName>
    </recommendedName>
</protein>
<dbReference type="InterPro" id="IPR003352">
    <property type="entry name" value="PTS_EIIC"/>
</dbReference>
<evidence type="ECO:0000256" key="9">
    <source>
        <dbReference type="SAM" id="Phobius"/>
    </source>
</evidence>
<dbReference type="RefSeq" id="WP_161868213.1">
    <property type="nucleotide sequence ID" value="NZ_MAEI02000001.1"/>
</dbReference>
<comment type="caution">
    <text evidence="11">The sequence shown here is derived from an EMBL/GenBank/DDBJ whole genome shotgun (WGS) entry which is preliminary data.</text>
</comment>
<keyword evidence="12" id="KW-1185">Reference proteome</keyword>
<keyword evidence="3 8" id="KW-1003">Cell membrane</keyword>
<keyword evidence="2 8" id="KW-0813">Transport</keyword>
<dbReference type="InterPro" id="IPR004501">
    <property type="entry name" value="PTS_EIIC_3"/>
</dbReference>
<evidence type="ECO:0000256" key="1">
    <source>
        <dbReference type="ARBA" id="ARBA00004651"/>
    </source>
</evidence>
<comment type="function">
    <text evidence="8">The phosphoenolpyruvate-dependent sugar phosphotransferase system (PTS), a major carbohydrate active -transport system, catalyzes the phosphorylation of incoming sugar substrates concomitant with their translocation across the cell membrane.</text>
</comment>
<keyword evidence="4 8" id="KW-0762">Sugar transport</keyword>
<evidence type="ECO:0000256" key="5">
    <source>
        <dbReference type="ARBA" id="ARBA00022692"/>
    </source>
</evidence>
<accession>A0ABV0F5B5</accession>
<feature type="transmembrane region" description="Helical" evidence="9">
    <location>
        <begin position="258"/>
        <end position="277"/>
    </location>
</feature>
<reference evidence="11 12" key="2">
    <citation type="submission" date="2024-02" db="EMBL/GenBank/DDBJ databases">
        <title>The Genome Sequence of Enterococcus diestrammenae JM9A.</title>
        <authorList>
            <person name="Earl A."/>
            <person name="Manson A."/>
            <person name="Gilmore M."/>
            <person name="Sanders J."/>
            <person name="Shea T."/>
            <person name="Howe W."/>
            <person name="Livny J."/>
            <person name="Cuomo C."/>
            <person name="Neafsey D."/>
            <person name="Birren B."/>
        </authorList>
    </citation>
    <scope>NUCLEOTIDE SEQUENCE [LARGE SCALE GENOMIC DNA]</scope>
    <source>
        <strain evidence="11 12">JM9A</strain>
    </source>
</reference>
<gene>
    <name evidence="11" type="ORF">BAU18_002749</name>
</gene>
<evidence type="ECO:0000256" key="3">
    <source>
        <dbReference type="ARBA" id="ARBA00022475"/>
    </source>
</evidence>
<feature type="transmembrane region" description="Helical" evidence="9">
    <location>
        <begin position="361"/>
        <end position="386"/>
    </location>
</feature>
<feature type="transmembrane region" description="Helical" evidence="9">
    <location>
        <begin position="33"/>
        <end position="53"/>
    </location>
</feature>
<dbReference type="InterPro" id="IPR051088">
    <property type="entry name" value="PTS_Sugar-EIIC/EIIB"/>
</dbReference>
<feature type="transmembrane region" description="Helical" evidence="9">
    <location>
        <begin position="297"/>
        <end position="321"/>
    </location>
</feature>
<feature type="transmembrane region" description="Helical" evidence="9">
    <location>
        <begin position="158"/>
        <end position="179"/>
    </location>
</feature>
<keyword evidence="7 8" id="KW-0472">Membrane</keyword>
<dbReference type="PANTHER" id="PTHR33989:SF4">
    <property type="entry name" value="PTS SYSTEM N,N'-DIACETYLCHITOBIOSE-SPECIFIC EIIC COMPONENT"/>
    <property type="match status" value="1"/>
</dbReference>
<comment type="subcellular location">
    <subcellularLocation>
        <location evidence="1">Cell membrane</location>
        <topology evidence="1">Multi-pass membrane protein</topology>
    </subcellularLocation>
</comment>